<evidence type="ECO:0000313" key="2">
    <source>
        <dbReference type="Proteomes" id="UP000996601"/>
    </source>
</evidence>
<dbReference type="InterPro" id="IPR052042">
    <property type="entry name" value="Tail_sheath_structural"/>
</dbReference>
<dbReference type="PANTHER" id="PTHR35861:SF1">
    <property type="entry name" value="PHAGE TAIL SHEATH PROTEIN"/>
    <property type="match status" value="1"/>
</dbReference>
<comment type="caution">
    <text evidence="1">The sequence shown here is derived from an EMBL/GenBank/DDBJ whole genome shotgun (WGS) entry which is preliminary data.</text>
</comment>
<dbReference type="RefSeq" id="WP_256117387.1">
    <property type="nucleotide sequence ID" value="NZ_WHSB02000004.1"/>
</dbReference>
<keyword evidence="2" id="KW-1185">Reference proteome</keyword>
<name>A0ABT1R700_9HYPH</name>
<dbReference type="EMBL" id="WHSB02000004">
    <property type="protein sequence ID" value="MCQ4630947.1"/>
    <property type="molecule type" value="Genomic_DNA"/>
</dbReference>
<accession>A0ABT1R700</accession>
<reference evidence="1" key="1">
    <citation type="submission" date="2021-07" db="EMBL/GenBank/DDBJ databases">
        <title>Shinella sp. nov., a novel member of the genus Shinella from water.</title>
        <authorList>
            <person name="Deng Y."/>
        </authorList>
    </citation>
    <scope>NUCLEOTIDE SEQUENCE</scope>
    <source>
        <strain evidence="1">CPCC 100929</strain>
    </source>
</reference>
<dbReference type="Proteomes" id="UP000996601">
    <property type="component" value="Unassembled WGS sequence"/>
</dbReference>
<proteinExistence type="predicted"/>
<evidence type="ECO:0000313" key="1">
    <source>
        <dbReference type="EMBL" id="MCQ4630947.1"/>
    </source>
</evidence>
<sequence>MTALGYKHGSFVESVPEGSVSFTTVEQGTFGILGTAPAADAGEFPINQPIGLIGDPAQIEALGATGTLRDQINNLIVAAGGSYLPRIAIVRVTEGADAEATIANMVGSAGSATGWHAFKHAKSELGFKPKTYMLPGFTQRISNAANPVVAAMVPWLERQRSRMLVGLPTAKADALAARADFSSMALDLIAPRVLAPDPDTGLNIIQPAEAFVAGLGLKIMRDGDIAAKKPAGFWVSWSNSVIGGIVGTERPISFDYTDADTEATLLNENRINTIVREGGWRYWGGLTASNDDDWMFSNVVRTRYALEEMVAAGFAPVVDAPMQSTVAVEAISSLGDKLLEFKEAGAIIDGRAFFLPELNQSSQLRRGIIRFEFDAEETPPMHAIIAGSRRNKKYFDVLVEDIVRDLAAAA</sequence>
<evidence type="ECO:0008006" key="3">
    <source>
        <dbReference type="Google" id="ProtNLM"/>
    </source>
</evidence>
<organism evidence="1 2">
    <name type="scientific">Shinella lacus</name>
    <dbReference type="NCBI Taxonomy" id="2654216"/>
    <lineage>
        <taxon>Bacteria</taxon>
        <taxon>Pseudomonadati</taxon>
        <taxon>Pseudomonadota</taxon>
        <taxon>Alphaproteobacteria</taxon>
        <taxon>Hyphomicrobiales</taxon>
        <taxon>Rhizobiaceae</taxon>
        <taxon>Shinella</taxon>
    </lineage>
</organism>
<gene>
    <name evidence="1" type="ORF">GB927_012915</name>
</gene>
<dbReference type="PANTHER" id="PTHR35861">
    <property type="match status" value="1"/>
</dbReference>
<protein>
    <recommendedName>
        <fullName evidence="3">Phage tail protein</fullName>
    </recommendedName>
</protein>